<evidence type="ECO:0000313" key="4">
    <source>
        <dbReference type="Proteomes" id="UP000597762"/>
    </source>
</evidence>
<name>A0A812B555_ACAPH</name>
<keyword evidence="4" id="KW-1185">Reference proteome</keyword>
<dbReference type="PANTHER" id="PTHR39158">
    <property type="entry name" value="OS08G0560600 PROTEIN"/>
    <property type="match status" value="1"/>
</dbReference>
<feature type="region of interest" description="Disordered" evidence="1">
    <location>
        <begin position="1"/>
        <end position="36"/>
    </location>
</feature>
<dbReference type="PANTHER" id="PTHR39158:SF1">
    <property type="entry name" value="DNAJ HOMOLOG SUBFAMILY C MEMBER 28"/>
    <property type="match status" value="1"/>
</dbReference>
<reference evidence="3" key="1">
    <citation type="submission" date="2021-01" db="EMBL/GenBank/DDBJ databases">
        <authorList>
            <person name="Li R."/>
            <person name="Bekaert M."/>
        </authorList>
    </citation>
    <scope>NUCLEOTIDE SEQUENCE</scope>
    <source>
        <strain evidence="3">Farmed</strain>
    </source>
</reference>
<evidence type="ECO:0000313" key="3">
    <source>
        <dbReference type="EMBL" id="CAE1170723.1"/>
    </source>
</evidence>
<sequence>FTQRRYAGTRQEKLQQQPQQLPTIDDDKKENKISSSQHRHYLSYEGFGIGTMSQREKQYNQYRMMKATEKVQEYQVKKFTYMQEDAIVLKEKKFTRKLKISSAIDRVVEDLIQEAISKGEFHNLSGSGKSLSFSNHNPMLDITTHNLNKILINNGYTPEWIVMRKDIIENLRNFHSNLAMSFIHTKGSLQKCFSIIFSSNYYNSFSSLPIFILPLHSIPSDPRGIPIILSSNSHTFTPFLFYSSKSATRILSSNSHIPPTSLLQHQMDFPKNPLFQFSYLFPIPLLQFQKGFLITLSSNSHTSTCFIFLPLFQLQHSFLIVLSSNPLLHSLPLLPPPSCLSFSSHCMPHIVTLISFFHQILYI</sequence>
<dbReference type="InterPro" id="IPR052573">
    <property type="entry name" value="DnaJ_C_subfamily_28"/>
</dbReference>
<dbReference type="InterPro" id="IPR018961">
    <property type="entry name" value="DnaJ_homolog_subfam-C_membr-28"/>
</dbReference>
<evidence type="ECO:0000256" key="1">
    <source>
        <dbReference type="SAM" id="MobiDB-lite"/>
    </source>
</evidence>
<gene>
    <name evidence="3" type="ORF">SPHA_11211</name>
</gene>
<accession>A0A812B555</accession>
<dbReference type="OrthoDB" id="1922282at2759"/>
<organism evidence="3 4">
    <name type="scientific">Acanthosepion pharaonis</name>
    <name type="common">Pharaoh cuttlefish</name>
    <name type="synonym">Sepia pharaonis</name>
    <dbReference type="NCBI Taxonomy" id="158019"/>
    <lineage>
        <taxon>Eukaryota</taxon>
        <taxon>Metazoa</taxon>
        <taxon>Spiralia</taxon>
        <taxon>Lophotrochozoa</taxon>
        <taxon>Mollusca</taxon>
        <taxon>Cephalopoda</taxon>
        <taxon>Coleoidea</taxon>
        <taxon>Decapodiformes</taxon>
        <taxon>Sepiida</taxon>
        <taxon>Sepiina</taxon>
        <taxon>Sepiidae</taxon>
        <taxon>Acanthosepion</taxon>
    </lineage>
</organism>
<dbReference type="Proteomes" id="UP000597762">
    <property type="component" value="Unassembled WGS sequence"/>
</dbReference>
<feature type="non-terminal residue" evidence="3">
    <location>
        <position position="1"/>
    </location>
</feature>
<dbReference type="Pfam" id="PF09350">
    <property type="entry name" value="DJC28_CD"/>
    <property type="match status" value="1"/>
</dbReference>
<dbReference type="EMBL" id="CAHIKZ030000370">
    <property type="protein sequence ID" value="CAE1170723.1"/>
    <property type="molecule type" value="Genomic_DNA"/>
</dbReference>
<comment type="caution">
    <text evidence="3">The sequence shown here is derived from an EMBL/GenBank/DDBJ whole genome shotgun (WGS) entry which is preliminary data.</text>
</comment>
<feature type="domain" description="DnaJ homologue subfamily C member 28 conserved" evidence="2">
    <location>
        <begin position="107"/>
        <end position="174"/>
    </location>
</feature>
<evidence type="ECO:0000259" key="2">
    <source>
        <dbReference type="Pfam" id="PF09350"/>
    </source>
</evidence>
<proteinExistence type="predicted"/>
<protein>
    <recommendedName>
        <fullName evidence="2">DnaJ homologue subfamily C member 28 conserved domain-containing protein</fullName>
    </recommendedName>
</protein>
<dbReference type="AlphaFoldDB" id="A0A812B555"/>